<name>A0A511YUR6_9CELL</name>
<evidence type="ECO:0000313" key="1">
    <source>
        <dbReference type="EMBL" id="GEN78935.1"/>
    </source>
</evidence>
<accession>A0A511YUR6</accession>
<dbReference type="AlphaFoldDB" id="A0A511YUR6"/>
<dbReference type="EMBL" id="BJYK01000001">
    <property type="protein sequence ID" value="GEN78935.1"/>
    <property type="molecule type" value="Genomic_DNA"/>
</dbReference>
<gene>
    <name evidence="1" type="ORF">AFE02nite_06690</name>
</gene>
<dbReference type="Proteomes" id="UP000321484">
    <property type="component" value="Unassembled WGS sequence"/>
</dbReference>
<organism evidence="1 2">
    <name type="scientific">Actinotalea fermentans</name>
    <dbReference type="NCBI Taxonomy" id="43671"/>
    <lineage>
        <taxon>Bacteria</taxon>
        <taxon>Bacillati</taxon>
        <taxon>Actinomycetota</taxon>
        <taxon>Actinomycetes</taxon>
        <taxon>Micrococcales</taxon>
        <taxon>Cellulomonadaceae</taxon>
        <taxon>Actinotalea</taxon>
    </lineage>
</organism>
<dbReference type="RefSeq" id="WP_146819077.1">
    <property type="nucleotide sequence ID" value="NZ_BJYK01000001.1"/>
</dbReference>
<keyword evidence="2" id="KW-1185">Reference proteome</keyword>
<sequence>MHLRRLFALVGAHVVCVRDPMPSIGPPPDLVGVTDRGNPTYKRVTTICSAPDMILWKMWWHERAISPVRRETAGERPAWPFEPGT</sequence>
<reference evidence="1 2" key="1">
    <citation type="submission" date="2019-07" db="EMBL/GenBank/DDBJ databases">
        <title>Whole genome shotgun sequence of Actinotalea fermentans NBRC 105374.</title>
        <authorList>
            <person name="Hosoyama A."/>
            <person name="Uohara A."/>
            <person name="Ohji S."/>
            <person name="Ichikawa N."/>
        </authorList>
    </citation>
    <scope>NUCLEOTIDE SEQUENCE [LARGE SCALE GENOMIC DNA]</scope>
    <source>
        <strain evidence="1 2">NBRC 105374</strain>
    </source>
</reference>
<proteinExistence type="predicted"/>
<comment type="caution">
    <text evidence="1">The sequence shown here is derived from an EMBL/GenBank/DDBJ whole genome shotgun (WGS) entry which is preliminary data.</text>
</comment>
<protein>
    <submittedName>
        <fullName evidence="1">Uncharacterized protein</fullName>
    </submittedName>
</protein>
<evidence type="ECO:0000313" key="2">
    <source>
        <dbReference type="Proteomes" id="UP000321484"/>
    </source>
</evidence>